<keyword evidence="7" id="KW-0282">Flagellum</keyword>
<keyword evidence="5" id="KW-0143">Chaperone</keyword>
<dbReference type="SUPFAM" id="SSF101116">
    <property type="entry name" value="Flagellar export chaperone FliS"/>
    <property type="match status" value="1"/>
</dbReference>
<dbReference type="InterPro" id="IPR003713">
    <property type="entry name" value="FliS"/>
</dbReference>
<dbReference type="PANTHER" id="PTHR34773:SF1">
    <property type="entry name" value="FLAGELLAR SECRETION CHAPERONE FLIS"/>
    <property type="match status" value="1"/>
</dbReference>
<dbReference type="RefSeq" id="WP_257510722.1">
    <property type="nucleotide sequence ID" value="NZ_JANKHG010000005.1"/>
</dbReference>
<dbReference type="Proteomes" id="UP001165267">
    <property type="component" value="Unassembled WGS sequence"/>
</dbReference>
<evidence type="ECO:0000313" key="7">
    <source>
        <dbReference type="EMBL" id="MCR2745470.1"/>
    </source>
</evidence>
<comment type="similarity">
    <text evidence="2 6">Belongs to the FliS family.</text>
</comment>
<evidence type="ECO:0000256" key="6">
    <source>
        <dbReference type="PIRNR" id="PIRNR039090"/>
    </source>
</evidence>
<dbReference type="EMBL" id="JANKHG010000005">
    <property type="protein sequence ID" value="MCR2745470.1"/>
    <property type="molecule type" value="Genomic_DNA"/>
</dbReference>
<proteinExistence type="inferred from homology"/>
<dbReference type="InterPro" id="IPR036584">
    <property type="entry name" value="FliS_sf"/>
</dbReference>
<keyword evidence="8" id="KW-1185">Reference proteome</keyword>
<keyword evidence="7" id="KW-0966">Cell projection</keyword>
<keyword evidence="3 6" id="KW-0963">Cytoplasm</keyword>
<comment type="subcellular location">
    <subcellularLocation>
        <location evidence="1 6">Cytoplasm</location>
        <location evidence="1 6">Cytosol</location>
    </subcellularLocation>
</comment>
<dbReference type="Gene3D" id="1.20.120.340">
    <property type="entry name" value="Flagellar protein FliS"/>
    <property type="match status" value="1"/>
</dbReference>
<dbReference type="PIRSF" id="PIRSF039090">
    <property type="entry name" value="Flis"/>
    <property type="match status" value="1"/>
</dbReference>
<keyword evidence="4 6" id="KW-1005">Bacterial flagellum biogenesis</keyword>
<dbReference type="Pfam" id="PF02561">
    <property type="entry name" value="FliS"/>
    <property type="match status" value="1"/>
</dbReference>
<reference evidence="7" key="1">
    <citation type="submission" date="2022-07" db="EMBL/GenBank/DDBJ databases">
        <authorList>
            <person name="Xamxidin M."/>
        </authorList>
    </citation>
    <scope>NUCLEOTIDE SEQUENCE</scope>
    <source>
        <strain evidence="7">YS8-69</strain>
    </source>
</reference>
<evidence type="ECO:0000256" key="2">
    <source>
        <dbReference type="ARBA" id="ARBA00008787"/>
    </source>
</evidence>
<evidence type="ECO:0000256" key="1">
    <source>
        <dbReference type="ARBA" id="ARBA00004514"/>
    </source>
</evidence>
<comment type="caution">
    <text evidence="7">The sequence shown here is derived from an EMBL/GenBank/DDBJ whole genome shotgun (WGS) entry which is preliminary data.</text>
</comment>
<dbReference type="PANTHER" id="PTHR34773">
    <property type="entry name" value="FLAGELLAR SECRETION CHAPERONE FLIS"/>
    <property type="match status" value="1"/>
</dbReference>
<dbReference type="NCBIfam" id="TIGR00208">
    <property type="entry name" value="fliS"/>
    <property type="match status" value="1"/>
</dbReference>
<evidence type="ECO:0000256" key="5">
    <source>
        <dbReference type="ARBA" id="ARBA00023186"/>
    </source>
</evidence>
<evidence type="ECO:0000313" key="8">
    <source>
        <dbReference type="Proteomes" id="UP001165267"/>
    </source>
</evidence>
<accession>A0ABT1XDZ5</accession>
<sequence>MNASMMYGAKAYAQVGLETGINSASPHGLIVMLYEGAIEAIRKAKIYMEMQNIEMKAKSVDKALRIIKDGLTASLDVNAGGALAEQLLSLYDYIGKELILANAQNNPERMDTCISLLEDLRGAWLEIGQTASKP</sequence>
<keyword evidence="7" id="KW-0969">Cilium</keyword>
<organism evidence="7 8">
    <name type="scientific">Limnobacter parvus</name>
    <dbReference type="NCBI Taxonomy" id="2939690"/>
    <lineage>
        <taxon>Bacteria</taxon>
        <taxon>Pseudomonadati</taxon>
        <taxon>Pseudomonadota</taxon>
        <taxon>Betaproteobacteria</taxon>
        <taxon>Burkholderiales</taxon>
        <taxon>Burkholderiaceae</taxon>
        <taxon>Limnobacter</taxon>
    </lineage>
</organism>
<gene>
    <name evidence="7" type="primary">fliS</name>
    <name evidence="7" type="ORF">NSP04_02265</name>
</gene>
<protein>
    <recommendedName>
        <fullName evidence="6">Flagellar secretion chaperone FliS</fullName>
    </recommendedName>
</protein>
<name>A0ABT1XDZ5_9BURK</name>
<evidence type="ECO:0000256" key="4">
    <source>
        <dbReference type="ARBA" id="ARBA00022795"/>
    </source>
</evidence>
<dbReference type="CDD" id="cd16098">
    <property type="entry name" value="FliS"/>
    <property type="match status" value="1"/>
</dbReference>
<evidence type="ECO:0000256" key="3">
    <source>
        <dbReference type="ARBA" id="ARBA00022490"/>
    </source>
</evidence>